<reference evidence="2 3" key="1">
    <citation type="submission" date="2018-03" db="EMBL/GenBank/DDBJ databases">
        <title>Genomic Encyclopedia of Type Strains, Phase III (KMG-III): the genomes of soil and plant-associated and newly described type strains.</title>
        <authorList>
            <person name="Whitman W."/>
        </authorList>
    </citation>
    <scope>NUCLEOTIDE SEQUENCE [LARGE SCALE GENOMIC DNA]</scope>
    <source>
        <strain evidence="2 3">CGMCC 1.07653</strain>
    </source>
</reference>
<sequence>MEGKIKSLNTAGRLIIEAGEDHIAVPIEISPQGAEVGQKVTVQYDQGTIVAVDLIGVTGSEAENAPTELSNKEPMATDAVADWKKERETFLEEETPFDRRNRGAPHTRVPPLGP</sequence>
<keyword evidence="3" id="KW-1185">Reference proteome</keyword>
<gene>
    <name evidence="2" type="ORF">B0H94_102276</name>
</gene>
<dbReference type="Proteomes" id="UP000242310">
    <property type="component" value="Unassembled WGS sequence"/>
</dbReference>
<protein>
    <submittedName>
        <fullName evidence="2">Uncharacterized protein</fullName>
    </submittedName>
</protein>
<dbReference type="AlphaFoldDB" id="A0A2P8HXP1"/>
<accession>A0A2P8HXP1</accession>
<evidence type="ECO:0000313" key="2">
    <source>
        <dbReference type="EMBL" id="PSL50999.1"/>
    </source>
</evidence>
<feature type="compositionally biased region" description="Basic and acidic residues" evidence="1">
    <location>
        <begin position="91"/>
        <end position="101"/>
    </location>
</feature>
<dbReference type="EMBL" id="PYAV01000002">
    <property type="protein sequence ID" value="PSL50999.1"/>
    <property type="molecule type" value="Genomic_DNA"/>
</dbReference>
<feature type="region of interest" description="Disordered" evidence="1">
    <location>
        <begin position="91"/>
        <end position="114"/>
    </location>
</feature>
<evidence type="ECO:0000256" key="1">
    <source>
        <dbReference type="SAM" id="MobiDB-lite"/>
    </source>
</evidence>
<comment type="caution">
    <text evidence="2">The sequence shown here is derived from an EMBL/GenBank/DDBJ whole genome shotgun (WGS) entry which is preliminary data.</text>
</comment>
<organism evidence="2 3">
    <name type="scientific">Salsuginibacillus halophilus</name>
    <dbReference type="NCBI Taxonomy" id="517424"/>
    <lineage>
        <taxon>Bacteria</taxon>
        <taxon>Bacillati</taxon>
        <taxon>Bacillota</taxon>
        <taxon>Bacilli</taxon>
        <taxon>Bacillales</taxon>
        <taxon>Bacillaceae</taxon>
        <taxon>Salsuginibacillus</taxon>
    </lineage>
</organism>
<evidence type="ECO:0000313" key="3">
    <source>
        <dbReference type="Proteomes" id="UP000242310"/>
    </source>
</evidence>
<proteinExistence type="predicted"/>
<dbReference type="RefSeq" id="WP_106587711.1">
    <property type="nucleotide sequence ID" value="NZ_PYAV01000002.1"/>
</dbReference>
<name>A0A2P8HXP1_9BACI</name>